<comment type="caution">
    <text evidence="1">The sequence shown here is derived from an EMBL/GenBank/DDBJ whole genome shotgun (WGS) entry which is preliminary data.</text>
</comment>
<organism evidence="1 2">
    <name type="scientific">Funneliformis geosporum</name>
    <dbReference type="NCBI Taxonomy" id="1117311"/>
    <lineage>
        <taxon>Eukaryota</taxon>
        <taxon>Fungi</taxon>
        <taxon>Fungi incertae sedis</taxon>
        <taxon>Mucoromycota</taxon>
        <taxon>Glomeromycotina</taxon>
        <taxon>Glomeromycetes</taxon>
        <taxon>Glomerales</taxon>
        <taxon>Glomeraceae</taxon>
        <taxon>Funneliformis</taxon>
    </lineage>
</organism>
<evidence type="ECO:0000313" key="2">
    <source>
        <dbReference type="Proteomes" id="UP001153678"/>
    </source>
</evidence>
<protein>
    <submittedName>
        <fullName evidence="1">14326_t:CDS:1</fullName>
    </submittedName>
</protein>
<keyword evidence="2" id="KW-1185">Reference proteome</keyword>
<reference evidence="1" key="1">
    <citation type="submission" date="2022-08" db="EMBL/GenBank/DDBJ databases">
        <authorList>
            <person name="Kallberg Y."/>
            <person name="Tangrot J."/>
            <person name="Rosling A."/>
        </authorList>
    </citation>
    <scope>NUCLEOTIDE SEQUENCE</scope>
    <source>
        <strain evidence="1">Wild A</strain>
    </source>
</reference>
<gene>
    <name evidence="1" type="ORF">FWILDA_LOCUS2363</name>
</gene>
<evidence type="ECO:0000313" key="1">
    <source>
        <dbReference type="EMBL" id="CAI2166023.1"/>
    </source>
</evidence>
<proteinExistence type="predicted"/>
<name>A0A9W4SDU8_9GLOM</name>
<dbReference type="OrthoDB" id="2433775at2759"/>
<dbReference type="EMBL" id="CAMKVN010000268">
    <property type="protein sequence ID" value="CAI2166023.1"/>
    <property type="molecule type" value="Genomic_DNA"/>
</dbReference>
<dbReference type="AlphaFoldDB" id="A0A9W4SDU8"/>
<accession>A0A9W4SDU8</accession>
<dbReference type="Proteomes" id="UP001153678">
    <property type="component" value="Unassembled WGS sequence"/>
</dbReference>
<sequence>MLFNKHYEHSLDPTMCQFEIDKALTKPMLDDIEKVYNKDLYKVIYKYHRANSQLENDMSRLFEYLEKLKEEDFR</sequence>